<feature type="chain" id="PRO_5030599095" description="Secreted protein" evidence="1">
    <location>
        <begin position="21"/>
        <end position="126"/>
    </location>
</feature>
<proteinExistence type="predicted"/>
<evidence type="ECO:0000313" key="2">
    <source>
        <dbReference type="EMBL" id="CAD9341006.1"/>
    </source>
</evidence>
<organism evidence="2">
    <name type="scientific">Trieres chinensis</name>
    <name type="common">Marine centric diatom</name>
    <name type="synonym">Odontella sinensis</name>
    <dbReference type="NCBI Taxonomy" id="1514140"/>
    <lineage>
        <taxon>Eukaryota</taxon>
        <taxon>Sar</taxon>
        <taxon>Stramenopiles</taxon>
        <taxon>Ochrophyta</taxon>
        <taxon>Bacillariophyta</taxon>
        <taxon>Mediophyceae</taxon>
        <taxon>Biddulphiophycidae</taxon>
        <taxon>Eupodiscales</taxon>
        <taxon>Parodontellaceae</taxon>
        <taxon>Trieres</taxon>
    </lineage>
</organism>
<protein>
    <recommendedName>
        <fullName evidence="3">Secreted protein</fullName>
    </recommendedName>
</protein>
<accession>A0A7S1ZJJ7</accession>
<feature type="signal peptide" evidence="1">
    <location>
        <begin position="1"/>
        <end position="20"/>
    </location>
</feature>
<gene>
    <name evidence="2" type="ORF">OSIN01602_LOCUS10933</name>
</gene>
<dbReference type="AlphaFoldDB" id="A0A7S1ZJJ7"/>
<name>A0A7S1ZJJ7_TRICV</name>
<dbReference type="EMBL" id="HBGO01019053">
    <property type="protein sequence ID" value="CAD9341006.1"/>
    <property type="molecule type" value="Transcribed_RNA"/>
</dbReference>
<sequence length="126" mass="14612">MGHRLQLAILLLLHFRMSVSHHLGKVLRMTIRLMCQMALARAMHMKMRDHSEKKWPQILWIPRQAEIPEYHLKAKAIFIMGWLQCMKTLSQTVALGKATMNQEVNNNHISKGLPCSQLHIQPLVLT</sequence>
<evidence type="ECO:0008006" key="3">
    <source>
        <dbReference type="Google" id="ProtNLM"/>
    </source>
</evidence>
<evidence type="ECO:0000256" key="1">
    <source>
        <dbReference type="SAM" id="SignalP"/>
    </source>
</evidence>
<reference evidence="2" key="1">
    <citation type="submission" date="2021-01" db="EMBL/GenBank/DDBJ databases">
        <authorList>
            <person name="Corre E."/>
            <person name="Pelletier E."/>
            <person name="Niang G."/>
            <person name="Scheremetjew M."/>
            <person name="Finn R."/>
            <person name="Kale V."/>
            <person name="Holt S."/>
            <person name="Cochrane G."/>
            <person name="Meng A."/>
            <person name="Brown T."/>
            <person name="Cohen L."/>
        </authorList>
    </citation>
    <scope>NUCLEOTIDE SEQUENCE</scope>
    <source>
        <strain evidence="2">Grunow 1884</strain>
    </source>
</reference>
<keyword evidence="1" id="KW-0732">Signal</keyword>